<dbReference type="Pfam" id="PF03613">
    <property type="entry name" value="EIID-AGA"/>
    <property type="match status" value="1"/>
</dbReference>
<dbReference type="GO" id="GO:0009401">
    <property type="term" value="P:phosphoenolpyruvate-dependent sugar phosphotransferase system"/>
    <property type="evidence" value="ECO:0007669"/>
    <property type="project" value="InterPro"/>
</dbReference>
<dbReference type="EMBL" id="LT629791">
    <property type="protein sequence ID" value="SDU60940.1"/>
    <property type="molecule type" value="Genomic_DNA"/>
</dbReference>
<dbReference type="AlphaFoldDB" id="A0A1H2JX04"/>
<dbReference type="OrthoDB" id="9811533at2"/>
<dbReference type="PROSITE" id="PS51108">
    <property type="entry name" value="PTS_EIID"/>
    <property type="match status" value="1"/>
</dbReference>
<protein>
    <submittedName>
        <fullName evidence="3">PTS system, mannose-specific IID component</fullName>
    </submittedName>
</protein>
<dbReference type="GO" id="GO:0005886">
    <property type="term" value="C:plasma membrane"/>
    <property type="evidence" value="ECO:0007669"/>
    <property type="project" value="TreeGrafter"/>
</dbReference>
<dbReference type="InterPro" id="IPR004704">
    <property type="entry name" value="PTS_IID_man"/>
</dbReference>
<gene>
    <name evidence="3" type="ORF">SAMN04488563_3174</name>
</gene>
<reference evidence="4" key="1">
    <citation type="submission" date="2016-10" db="EMBL/GenBank/DDBJ databases">
        <authorList>
            <person name="Varghese N."/>
            <person name="Submissions S."/>
        </authorList>
    </citation>
    <scope>NUCLEOTIDE SEQUENCE [LARGE SCALE GENOMIC DNA]</scope>
    <source>
        <strain evidence="4">DSM 45079</strain>
    </source>
</reference>
<evidence type="ECO:0000313" key="4">
    <source>
        <dbReference type="Proteomes" id="UP000182977"/>
    </source>
</evidence>
<feature type="transmembrane region" description="Helical" evidence="2">
    <location>
        <begin position="153"/>
        <end position="177"/>
    </location>
</feature>
<keyword evidence="2" id="KW-1133">Transmembrane helix</keyword>
<dbReference type="RefSeq" id="WP_046769851.1">
    <property type="nucleotide sequence ID" value="NZ_LBMC01000013.1"/>
</dbReference>
<feature type="region of interest" description="Disordered" evidence="1">
    <location>
        <begin position="1"/>
        <end position="21"/>
    </location>
</feature>
<dbReference type="PANTHER" id="PTHR32502:SF23">
    <property type="entry name" value="TRANSPORT PROTEIN, PTS SYSTEM"/>
    <property type="match status" value="1"/>
</dbReference>
<accession>A0A1H2JX04</accession>
<feature type="transmembrane region" description="Helical" evidence="2">
    <location>
        <begin position="198"/>
        <end position="218"/>
    </location>
</feature>
<feature type="transmembrane region" description="Helical" evidence="2">
    <location>
        <begin position="129"/>
        <end position="147"/>
    </location>
</feature>
<keyword evidence="2" id="KW-0472">Membrane</keyword>
<dbReference type="STRING" id="419479.SAMN04488563_3174"/>
<evidence type="ECO:0000313" key="3">
    <source>
        <dbReference type="EMBL" id="SDU60940.1"/>
    </source>
</evidence>
<dbReference type="Proteomes" id="UP000182977">
    <property type="component" value="Chromosome I"/>
</dbReference>
<feature type="compositionally biased region" description="Low complexity" evidence="1">
    <location>
        <begin position="1"/>
        <end position="10"/>
    </location>
</feature>
<evidence type="ECO:0000256" key="1">
    <source>
        <dbReference type="SAM" id="MobiDB-lite"/>
    </source>
</evidence>
<name>A0A1H2JX04_9ACTN</name>
<dbReference type="PANTHER" id="PTHR32502">
    <property type="entry name" value="N-ACETYLGALACTOSAMINE PERMEASE II COMPONENT-RELATED"/>
    <property type="match status" value="1"/>
</dbReference>
<feature type="transmembrane region" description="Helical" evidence="2">
    <location>
        <begin position="263"/>
        <end position="281"/>
    </location>
</feature>
<dbReference type="InterPro" id="IPR050303">
    <property type="entry name" value="GatZ_KbaZ_carbometab"/>
</dbReference>
<evidence type="ECO:0000256" key="2">
    <source>
        <dbReference type="SAM" id="Phobius"/>
    </source>
</evidence>
<sequence length="283" mass="30760">MTENTTTTTTAPEVQDGPDEQRREIRRLTWRGLLLQGGFNYERFQNLGFWWMMRPTLDRLYPDPVDRAAAYQRHLVYFNTNAWVVGPIAGVTASMEQQRARGATELNDEAINSVKVGLMAPLAGIGDSLIFGTIRPILAAVCAGLAIDGNIAGPIIFFLALLAIQVLMRVGGTATGYRTGMQFFEKLSPAQVDQIKQGATIVGLAVTGALVATLLNVTTPWSYTSGEQTIALQDQLDLVLPALLPLTATLIVYALIRRRVSPIWVLLGTLVVGLVLGYFGILG</sequence>
<proteinExistence type="predicted"/>
<organism evidence="3 4">
    <name type="scientific">Jiangella alkaliphila</name>
    <dbReference type="NCBI Taxonomy" id="419479"/>
    <lineage>
        <taxon>Bacteria</taxon>
        <taxon>Bacillati</taxon>
        <taxon>Actinomycetota</taxon>
        <taxon>Actinomycetes</taxon>
        <taxon>Jiangellales</taxon>
        <taxon>Jiangellaceae</taxon>
        <taxon>Jiangella</taxon>
    </lineage>
</organism>
<keyword evidence="2" id="KW-0812">Transmembrane</keyword>
<feature type="transmembrane region" description="Helical" evidence="2">
    <location>
        <begin position="238"/>
        <end position="256"/>
    </location>
</feature>
<keyword evidence="4" id="KW-1185">Reference proteome</keyword>